<feature type="domain" description="N-acetyltransferase" evidence="2">
    <location>
        <begin position="40"/>
        <end position="191"/>
    </location>
</feature>
<evidence type="ECO:0000259" key="2">
    <source>
        <dbReference type="PROSITE" id="PS51186"/>
    </source>
</evidence>
<proteinExistence type="predicted"/>
<dbReference type="STRING" id="1306947.J120_04970"/>
<keyword evidence="4" id="KW-1185">Reference proteome</keyword>
<organism evidence="3 4">
    <name type="scientific">candidate division TM6 bacterium JCVI TM6SC1</name>
    <dbReference type="NCBI Taxonomy" id="1306947"/>
    <lineage>
        <taxon>Bacteria</taxon>
        <taxon>Candidatus Babelota</taxon>
        <taxon>Vermiphilus</taxon>
    </lineage>
</organism>
<name>A0A0D2K3N9_9BACT</name>
<evidence type="ECO:0000313" key="4">
    <source>
        <dbReference type="Proteomes" id="UP000032214"/>
    </source>
</evidence>
<accession>A0A0D2K3N9</accession>
<dbReference type="InterPro" id="IPR000182">
    <property type="entry name" value="GNAT_dom"/>
</dbReference>
<comment type="caution">
    <text evidence="3">The sequence shown here is derived from an EMBL/GenBank/DDBJ whole genome shotgun (WGS) entry which is preliminary data.</text>
</comment>
<dbReference type="Gene3D" id="3.40.630.30">
    <property type="match status" value="1"/>
</dbReference>
<keyword evidence="1" id="KW-0812">Transmembrane</keyword>
<dbReference type="Proteomes" id="UP000032214">
    <property type="component" value="Unassembled WGS sequence"/>
</dbReference>
<dbReference type="CDD" id="cd04301">
    <property type="entry name" value="NAT_SF"/>
    <property type="match status" value="1"/>
</dbReference>
<sequence>MHQYHKRLITIGSIAILLGMLGTLTYYYQSYLIPVSVQSTGLSDYDPTRDRTDIIKLFETDRYLLTNTPGYSPEHMLDTRSPNKYNPAWFGKLRLRVLREDGKFIGFTGFYPRNFYLAWLLFVAVDPAMRGKKYGEVLVNDALDQMRKLGYKEVGLDVRVSNERAQKLYKRLGFTEFSNEGDGFIQFSKTL</sequence>
<feature type="transmembrane region" description="Helical" evidence="1">
    <location>
        <begin position="7"/>
        <end position="28"/>
    </location>
</feature>
<dbReference type="InterPro" id="IPR050276">
    <property type="entry name" value="MshD_Acetyltransferase"/>
</dbReference>
<dbReference type="EMBL" id="ARQD01000005">
    <property type="protein sequence ID" value="KIX84922.1"/>
    <property type="molecule type" value="Genomic_DNA"/>
</dbReference>
<dbReference type="Pfam" id="PF00583">
    <property type="entry name" value="Acetyltransf_1"/>
    <property type="match status" value="1"/>
</dbReference>
<dbReference type="InterPro" id="IPR016181">
    <property type="entry name" value="Acyl_CoA_acyltransferase"/>
</dbReference>
<dbReference type="PANTHER" id="PTHR43617">
    <property type="entry name" value="L-AMINO ACID N-ACETYLTRANSFERASE"/>
    <property type="match status" value="1"/>
</dbReference>
<dbReference type="AlphaFoldDB" id="A0A0D2K3N9"/>
<protein>
    <recommendedName>
        <fullName evidence="2">N-acetyltransferase domain-containing protein</fullName>
    </recommendedName>
</protein>
<keyword evidence="1" id="KW-0472">Membrane</keyword>
<dbReference type="PROSITE" id="PS51186">
    <property type="entry name" value="GNAT"/>
    <property type="match status" value="1"/>
</dbReference>
<evidence type="ECO:0000256" key="1">
    <source>
        <dbReference type="SAM" id="Phobius"/>
    </source>
</evidence>
<keyword evidence="1" id="KW-1133">Transmembrane helix</keyword>
<reference evidence="3 4" key="1">
    <citation type="journal article" date="2013" name="Proc. Natl. Acad. Sci. U.S.A.">
        <title>Candidate phylum TM6 genome recovered from a hospital sink biofilm provides genomic insights into this uncultivated phylum.</title>
        <authorList>
            <person name="McLean J.S."/>
            <person name="Lombardo M.J."/>
            <person name="Badger J.H."/>
            <person name="Edlund A."/>
            <person name="Novotny M."/>
            <person name="Yee-Greenbaum J."/>
            <person name="Vyahhi N."/>
            <person name="Hall A.P."/>
            <person name="Yang Y."/>
            <person name="Dupont C.L."/>
            <person name="Ziegler M.G."/>
            <person name="Chitsaz H."/>
            <person name="Allen A.E."/>
            <person name="Yooseph S."/>
            <person name="Tesler G."/>
            <person name="Pevzner P.A."/>
            <person name="Friedman R.M."/>
            <person name="Nealson K.H."/>
            <person name="Venter J.C."/>
            <person name="Lasken R.S."/>
        </authorList>
    </citation>
    <scope>NUCLEOTIDE SEQUENCE [LARGE SCALE GENOMIC DNA]</scope>
    <source>
        <strain evidence="3 4">TM6SC1</strain>
    </source>
</reference>
<dbReference type="SUPFAM" id="SSF55729">
    <property type="entry name" value="Acyl-CoA N-acyltransferases (Nat)"/>
    <property type="match status" value="1"/>
</dbReference>
<dbReference type="eggNOG" id="COG0456">
    <property type="taxonomic scope" value="Bacteria"/>
</dbReference>
<dbReference type="GO" id="GO:0016747">
    <property type="term" value="F:acyltransferase activity, transferring groups other than amino-acyl groups"/>
    <property type="evidence" value="ECO:0007669"/>
    <property type="project" value="InterPro"/>
</dbReference>
<gene>
    <name evidence="3" type="ORF">J120_04970</name>
</gene>
<evidence type="ECO:0000313" key="3">
    <source>
        <dbReference type="EMBL" id="KIX84922.1"/>
    </source>
</evidence>